<evidence type="ECO:0000256" key="1">
    <source>
        <dbReference type="SAM" id="MobiDB-lite"/>
    </source>
</evidence>
<reference evidence="2" key="1">
    <citation type="submission" date="2020-02" db="EMBL/GenBank/DDBJ databases">
        <authorList>
            <person name="Meier V. D."/>
        </authorList>
    </citation>
    <scope>NUCLEOTIDE SEQUENCE</scope>
    <source>
        <strain evidence="2">AVDCRST_MAG38</strain>
    </source>
</reference>
<evidence type="ECO:0000313" key="2">
    <source>
        <dbReference type="EMBL" id="CAA9463216.1"/>
    </source>
</evidence>
<name>A0A6J4R3L9_9ACTN</name>
<feature type="compositionally biased region" description="Basic and acidic residues" evidence="1">
    <location>
        <begin position="133"/>
        <end position="142"/>
    </location>
</feature>
<sequence>ATTGPRRSGPPAARPRPDGSRLRPAARRPGPRTRSPHVAGTLLPQLPGRVRRDAVQPSDDPPHRAGEGPAAPRGPHRDRGLLRGGVHVAGIVQHALHRARRREPERLPGTRPCRRRRHPGVHGQAPHQTGQEWRSERRRPAV</sequence>
<feature type="non-terminal residue" evidence="2">
    <location>
        <position position="1"/>
    </location>
</feature>
<gene>
    <name evidence="2" type="ORF">AVDCRST_MAG38-384</name>
</gene>
<dbReference type="AlphaFoldDB" id="A0A6J4R3L9"/>
<feature type="compositionally biased region" description="Low complexity" evidence="1">
    <location>
        <begin position="1"/>
        <end position="11"/>
    </location>
</feature>
<organism evidence="2">
    <name type="scientific">uncultured Solirubrobacteraceae bacterium</name>
    <dbReference type="NCBI Taxonomy" id="1162706"/>
    <lineage>
        <taxon>Bacteria</taxon>
        <taxon>Bacillati</taxon>
        <taxon>Actinomycetota</taxon>
        <taxon>Thermoleophilia</taxon>
        <taxon>Solirubrobacterales</taxon>
        <taxon>Solirubrobacteraceae</taxon>
        <taxon>environmental samples</taxon>
    </lineage>
</organism>
<feature type="compositionally biased region" description="Basic residues" evidence="1">
    <location>
        <begin position="24"/>
        <end position="35"/>
    </location>
</feature>
<feature type="non-terminal residue" evidence="2">
    <location>
        <position position="142"/>
    </location>
</feature>
<accession>A0A6J4R3L9</accession>
<proteinExistence type="predicted"/>
<dbReference type="EMBL" id="CADCVJ010000022">
    <property type="protein sequence ID" value="CAA9463216.1"/>
    <property type="molecule type" value="Genomic_DNA"/>
</dbReference>
<feature type="compositionally biased region" description="Basic and acidic residues" evidence="1">
    <location>
        <begin position="50"/>
        <end position="66"/>
    </location>
</feature>
<feature type="region of interest" description="Disordered" evidence="1">
    <location>
        <begin position="1"/>
        <end position="142"/>
    </location>
</feature>
<protein>
    <submittedName>
        <fullName evidence="2">Transcriptional regulator, AraC family</fullName>
    </submittedName>
</protein>